<accession>A0A0P0CYH9</accession>
<evidence type="ECO:0008006" key="3">
    <source>
        <dbReference type="Google" id="ProtNLM"/>
    </source>
</evidence>
<dbReference type="PATRIC" id="fig|512763.3.peg.2886"/>
<reference evidence="1 2" key="1">
    <citation type="submission" date="2015-08" db="EMBL/GenBank/DDBJ databases">
        <title>Complete genome sequence of Rufibacter tibetensis strain 1351t, a radiation-resistant bacterium from tibet plateau.</title>
        <authorList>
            <person name="Dai J."/>
        </authorList>
    </citation>
    <scope>NUCLEOTIDE SEQUENCE [LARGE SCALE GENOMIC DNA]</scope>
    <source>
        <strain evidence="1 2">1351</strain>
    </source>
</reference>
<evidence type="ECO:0000313" key="1">
    <source>
        <dbReference type="EMBL" id="ALI99746.1"/>
    </source>
</evidence>
<dbReference type="Proteomes" id="UP000061382">
    <property type="component" value="Chromosome"/>
</dbReference>
<dbReference type="EMBL" id="CP012643">
    <property type="protein sequence ID" value="ALI99746.1"/>
    <property type="molecule type" value="Genomic_DNA"/>
</dbReference>
<evidence type="ECO:0000313" key="2">
    <source>
        <dbReference type="Proteomes" id="UP000061382"/>
    </source>
</evidence>
<name>A0A0P0CYH9_9BACT</name>
<sequence>MEISLEELIQSRKDALENYSPYSFIREIKPSNQFYLFVKDKIKRFGAVDTCYQLSITIDDSNFVFLYEDLPWDSKYFNRNCYKLFTVLYAQQNASALIKAIITFRTKLQEAGKCYCFAEIPAEDIFLIQCLNEAGVKLVETRLHFYLNLSDLKKYQGERYHVRKATVADIPVLTNVASLCRNSFDRLHADYTFSNEEADQYLATYAEAAVNGFCDTVFVPNEATLPTASFLSFNLVRDIGAFSGISLLRVSLAAVAPENKGWLSKLLSEAVQYGKEQKMSHIEYPTQASNRAAINVCEKLGFNLGSTSHILSFSD</sequence>
<dbReference type="AlphaFoldDB" id="A0A0P0CYH9"/>
<organism evidence="1 2">
    <name type="scientific">Rufibacter tibetensis</name>
    <dbReference type="NCBI Taxonomy" id="512763"/>
    <lineage>
        <taxon>Bacteria</taxon>
        <taxon>Pseudomonadati</taxon>
        <taxon>Bacteroidota</taxon>
        <taxon>Cytophagia</taxon>
        <taxon>Cytophagales</taxon>
        <taxon>Hymenobacteraceae</taxon>
        <taxon>Rufibacter</taxon>
    </lineage>
</organism>
<dbReference type="Gene3D" id="3.40.630.30">
    <property type="match status" value="1"/>
</dbReference>
<dbReference type="InterPro" id="IPR016181">
    <property type="entry name" value="Acyl_CoA_acyltransferase"/>
</dbReference>
<protein>
    <recommendedName>
        <fullName evidence="3">N-acetyltransferase domain-containing protein</fullName>
    </recommendedName>
</protein>
<dbReference type="RefSeq" id="WP_062544251.1">
    <property type="nucleotide sequence ID" value="NZ_CP012643.1"/>
</dbReference>
<proteinExistence type="predicted"/>
<keyword evidence="2" id="KW-1185">Reference proteome</keyword>
<dbReference type="KEGG" id="rti:DC20_13155"/>
<gene>
    <name evidence="1" type="ORF">DC20_13155</name>
</gene>
<dbReference type="SUPFAM" id="SSF55729">
    <property type="entry name" value="Acyl-CoA N-acyltransferases (Nat)"/>
    <property type="match status" value="1"/>
</dbReference>
<dbReference type="OrthoDB" id="873850at2"/>
<dbReference type="STRING" id="512763.DC20_13155"/>